<feature type="domain" description="Transglycosylase SLT" evidence="3">
    <location>
        <begin position="499"/>
        <end position="605"/>
    </location>
</feature>
<sequence>MIKDVYKLRFLMDKNAFSQLIVSVFFTLVLCLVMSTNLSAASLLEQRSDYRAAITADDKKRYRDFKRLKYGLKDYPLYPYLAYREFMRELPSATLTRVKRFEERYADMPFTTTLRSRYLGLLGIRKDWSTFLAYQPEPPNSEQLQCYYYRAKAQRGARDEAIEGAKSLFLKGKSVKKACDPLFLYLKRSGEMTDALILERLLLAFDSRNLRLMKYLAKQPSQSGKASAAAAIRLYGRPDNVEHFSRASKVTAFNGELVMSAVKKLARANVKEAVRQFNGAMKGQKIADDKRQETAEFIAGRLMSTTDAALMVWRDNIIQNSSNVALIDRRFRLALTRSSMNAAGRWIDQLPEEEANKLKWRYWQARVARDRGHHFSANQRFEDMTGERNFYSIAAAVQLGQSPYLPFANPIAEPQSLEVFKKPLERVRELLALDKVVAAKREWEFLLRRSSREQIEQLAVYASDKKWHHLAVQATIRGKLWNLIQHRFPIAHRGWFDMFSKKRQLPLTTLLALCRQESAFYSQAVSPVGARGLMQLMPATARATSKKLGIRYRGKSSLTDPVTNIRIGSGYLRELLDKYDDNRVLALAAYNAGPSRVKRWLNDSNGNLDAVAFIETIPFKETRGYVQNVLVFEMYYRELLGKPQLFLQPHERNMRY</sequence>
<dbReference type="Gene3D" id="1.25.20.10">
    <property type="entry name" value="Bacterial muramidases"/>
    <property type="match status" value="1"/>
</dbReference>
<comment type="similarity">
    <text evidence="1">Belongs to the transglycosylase Slt family.</text>
</comment>
<dbReference type="GO" id="GO:0004553">
    <property type="term" value="F:hydrolase activity, hydrolyzing O-glycosyl compounds"/>
    <property type="evidence" value="ECO:0007669"/>
    <property type="project" value="InterPro"/>
</dbReference>
<feature type="domain" description="Lytic transglycosylase superhelical linker" evidence="4">
    <location>
        <begin position="421"/>
        <end position="482"/>
    </location>
</feature>
<dbReference type="Gene3D" id="1.10.1240.20">
    <property type="entry name" value="Lytic transglycosylase, superhelical linker domain"/>
    <property type="match status" value="1"/>
</dbReference>
<dbReference type="InterPro" id="IPR023346">
    <property type="entry name" value="Lysozyme-like_dom_sf"/>
</dbReference>
<dbReference type="STRING" id="1080227.A8L45_09590"/>
<evidence type="ECO:0000259" key="3">
    <source>
        <dbReference type="Pfam" id="PF01464"/>
    </source>
</evidence>
<accession>A0A1C3EK89</accession>
<dbReference type="SUPFAM" id="SSF48435">
    <property type="entry name" value="Bacterial muramidases"/>
    <property type="match status" value="1"/>
</dbReference>
<evidence type="ECO:0000256" key="1">
    <source>
        <dbReference type="ARBA" id="ARBA00007734"/>
    </source>
</evidence>
<dbReference type="GO" id="GO:0042597">
    <property type="term" value="C:periplasmic space"/>
    <property type="evidence" value="ECO:0007669"/>
    <property type="project" value="InterPro"/>
</dbReference>
<dbReference type="Gene3D" id="1.10.530.10">
    <property type="match status" value="1"/>
</dbReference>
<evidence type="ECO:0000259" key="4">
    <source>
        <dbReference type="Pfam" id="PF14718"/>
    </source>
</evidence>
<dbReference type="InterPro" id="IPR012289">
    <property type="entry name" value="Lytic_TGlycosylase_superhlx_L"/>
</dbReference>
<reference evidence="5 6" key="1">
    <citation type="submission" date="2016-05" db="EMBL/GenBank/DDBJ databases">
        <title>Genomic Taxonomy of the Vibrionaceae.</title>
        <authorList>
            <person name="Gomez-Gil B."/>
            <person name="Enciso-Ibarra J."/>
        </authorList>
    </citation>
    <scope>NUCLEOTIDE SEQUENCE [LARGE SCALE GENOMIC DNA]</scope>
    <source>
        <strain evidence="5 6">CAIM 1920</strain>
    </source>
</reference>
<dbReference type="NCBIfam" id="NF008631">
    <property type="entry name" value="PRK11619.1"/>
    <property type="match status" value="1"/>
</dbReference>
<dbReference type="Pfam" id="PF14718">
    <property type="entry name" value="SLT_L"/>
    <property type="match status" value="1"/>
</dbReference>
<dbReference type="PANTHER" id="PTHR37423:SF5">
    <property type="entry name" value="SOLUBLE LYTIC MUREIN TRANSGLYCOSYLASE"/>
    <property type="match status" value="1"/>
</dbReference>
<dbReference type="InterPro" id="IPR008258">
    <property type="entry name" value="Transglycosylase_SLT_dom_1"/>
</dbReference>
<gene>
    <name evidence="5" type="ORF">A8L45_09590</name>
</gene>
<proteinExistence type="inferred from homology"/>
<evidence type="ECO:0000313" key="6">
    <source>
        <dbReference type="Proteomes" id="UP000094936"/>
    </source>
</evidence>
<dbReference type="Pfam" id="PF01464">
    <property type="entry name" value="SLT"/>
    <property type="match status" value="1"/>
</dbReference>
<evidence type="ECO:0000313" key="5">
    <source>
        <dbReference type="EMBL" id="ODA33645.1"/>
    </source>
</evidence>
<dbReference type="SUPFAM" id="SSF53955">
    <property type="entry name" value="Lysozyme-like"/>
    <property type="match status" value="1"/>
</dbReference>
<organism evidence="5 6">
    <name type="scientific">Veronia pacifica</name>
    <dbReference type="NCBI Taxonomy" id="1080227"/>
    <lineage>
        <taxon>Bacteria</taxon>
        <taxon>Pseudomonadati</taxon>
        <taxon>Pseudomonadota</taxon>
        <taxon>Gammaproteobacteria</taxon>
        <taxon>Vibrionales</taxon>
        <taxon>Vibrionaceae</taxon>
        <taxon>Veronia</taxon>
    </lineage>
</organism>
<dbReference type="CDD" id="cd13401">
    <property type="entry name" value="Slt70-like"/>
    <property type="match status" value="1"/>
</dbReference>
<dbReference type="InterPro" id="IPR037061">
    <property type="entry name" value="Lytic_TGlycoase_superhlx_L_sf"/>
</dbReference>
<dbReference type="PANTHER" id="PTHR37423">
    <property type="entry name" value="SOLUBLE LYTIC MUREIN TRANSGLYCOSYLASE-RELATED"/>
    <property type="match status" value="1"/>
</dbReference>
<comment type="caution">
    <text evidence="5">The sequence shown here is derived from an EMBL/GenBank/DDBJ whole genome shotgun (WGS) entry which is preliminary data.</text>
</comment>
<dbReference type="EMBL" id="LYBM01000014">
    <property type="protein sequence ID" value="ODA33645.1"/>
    <property type="molecule type" value="Genomic_DNA"/>
</dbReference>
<keyword evidence="2" id="KW-0732">Signal</keyword>
<keyword evidence="6" id="KW-1185">Reference proteome</keyword>
<dbReference type="Proteomes" id="UP000094936">
    <property type="component" value="Unassembled WGS sequence"/>
</dbReference>
<evidence type="ECO:0000256" key="2">
    <source>
        <dbReference type="ARBA" id="ARBA00022729"/>
    </source>
</evidence>
<dbReference type="AlphaFoldDB" id="A0A1C3EK89"/>
<name>A0A1C3EK89_9GAMM</name>
<dbReference type="InterPro" id="IPR008939">
    <property type="entry name" value="Lytic_TGlycosylase_superhlx_U"/>
</dbReference>
<protein>
    <submittedName>
        <fullName evidence="5">Lytic transglycosylase</fullName>
    </submittedName>
</protein>